<name>A0A0A9F5N3_ARUDO</name>
<accession>A0A0A9F5N3</accession>
<proteinExistence type="predicted"/>
<evidence type="ECO:0000313" key="1">
    <source>
        <dbReference type="EMBL" id="JAE05466.1"/>
    </source>
</evidence>
<organism evidence="1">
    <name type="scientific">Arundo donax</name>
    <name type="common">Giant reed</name>
    <name type="synonym">Donax arundinaceus</name>
    <dbReference type="NCBI Taxonomy" id="35708"/>
    <lineage>
        <taxon>Eukaryota</taxon>
        <taxon>Viridiplantae</taxon>
        <taxon>Streptophyta</taxon>
        <taxon>Embryophyta</taxon>
        <taxon>Tracheophyta</taxon>
        <taxon>Spermatophyta</taxon>
        <taxon>Magnoliopsida</taxon>
        <taxon>Liliopsida</taxon>
        <taxon>Poales</taxon>
        <taxon>Poaceae</taxon>
        <taxon>PACMAD clade</taxon>
        <taxon>Arundinoideae</taxon>
        <taxon>Arundineae</taxon>
        <taxon>Arundo</taxon>
    </lineage>
</organism>
<protein>
    <submittedName>
        <fullName evidence="1">Uncharacterized protein</fullName>
    </submittedName>
</protein>
<reference evidence="1" key="2">
    <citation type="journal article" date="2015" name="Data Brief">
        <title>Shoot transcriptome of the giant reed, Arundo donax.</title>
        <authorList>
            <person name="Barrero R.A."/>
            <person name="Guerrero F.D."/>
            <person name="Moolhuijzen P."/>
            <person name="Goolsby J.A."/>
            <person name="Tidwell J."/>
            <person name="Bellgard S.E."/>
            <person name="Bellgard M.I."/>
        </authorList>
    </citation>
    <scope>NUCLEOTIDE SEQUENCE</scope>
    <source>
        <tissue evidence="1">Shoot tissue taken approximately 20 cm above the soil surface</tissue>
    </source>
</reference>
<sequence length="91" mass="10916">MKLCSAVVLHFQQQKKQNNLYLHNKLLYLHFYHDYMVHLHLRTFPSCCQQAEDSLPCDLPRPSYYQFLLKIHTSLHLLWSNHAARSVKNCF</sequence>
<dbReference type="AlphaFoldDB" id="A0A0A9F5N3"/>
<dbReference type="EMBL" id="GBRH01192430">
    <property type="protein sequence ID" value="JAE05466.1"/>
    <property type="molecule type" value="Transcribed_RNA"/>
</dbReference>
<reference evidence="1" key="1">
    <citation type="submission" date="2014-09" db="EMBL/GenBank/DDBJ databases">
        <authorList>
            <person name="Magalhaes I.L.F."/>
            <person name="Oliveira U."/>
            <person name="Santos F.R."/>
            <person name="Vidigal T.H.D.A."/>
            <person name="Brescovit A.D."/>
            <person name="Santos A.J."/>
        </authorList>
    </citation>
    <scope>NUCLEOTIDE SEQUENCE</scope>
    <source>
        <tissue evidence="1">Shoot tissue taken approximately 20 cm above the soil surface</tissue>
    </source>
</reference>